<sequence length="86" mass="9538">MLLTVPRPASTWFLFSVLFPLVVGSSPEIISSLAWNGEMLDICETGGLIHKTRFTGNHDRLFVSHAASQRKKRVKDASEYKGTTGM</sequence>
<reference evidence="2" key="1">
    <citation type="submission" date="2023-03" db="EMBL/GenBank/DDBJ databases">
        <title>Massive genome expansion in bonnet fungi (Mycena s.s.) driven by repeated elements and novel gene families across ecological guilds.</title>
        <authorList>
            <consortium name="Lawrence Berkeley National Laboratory"/>
            <person name="Harder C.B."/>
            <person name="Miyauchi S."/>
            <person name="Viragh M."/>
            <person name="Kuo A."/>
            <person name="Thoen E."/>
            <person name="Andreopoulos B."/>
            <person name="Lu D."/>
            <person name="Skrede I."/>
            <person name="Drula E."/>
            <person name="Henrissat B."/>
            <person name="Morin E."/>
            <person name="Kohler A."/>
            <person name="Barry K."/>
            <person name="LaButti K."/>
            <person name="Morin E."/>
            <person name="Salamov A."/>
            <person name="Lipzen A."/>
            <person name="Mereny Z."/>
            <person name="Hegedus B."/>
            <person name="Baldrian P."/>
            <person name="Stursova M."/>
            <person name="Weitz H."/>
            <person name="Taylor A."/>
            <person name="Grigoriev I.V."/>
            <person name="Nagy L.G."/>
            <person name="Martin F."/>
            <person name="Kauserud H."/>
        </authorList>
    </citation>
    <scope>NUCLEOTIDE SEQUENCE</scope>
    <source>
        <strain evidence="2">9284</strain>
    </source>
</reference>
<dbReference type="EMBL" id="JARKIF010000008">
    <property type="protein sequence ID" value="KAJ7632771.1"/>
    <property type="molecule type" value="Genomic_DNA"/>
</dbReference>
<dbReference type="Proteomes" id="UP001221142">
    <property type="component" value="Unassembled WGS sequence"/>
</dbReference>
<feature type="signal peptide" evidence="1">
    <location>
        <begin position="1"/>
        <end position="24"/>
    </location>
</feature>
<proteinExistence type="predicted"/>
<protein>
    <recommendedName>
        <fullName evidence="4">Secreted protein</fullName>
    </recommendedName>
</protein>
<accession>A0AAD7BWR1</accession>
<keyword evidence="1" id="KW-0732">Signal</keyword>
<comment type="caution">
    <text evidence="2">The sequence shown here is derived from an EMBL/GenBank/DDBJ whole genome shotgun (WGS) entry which is preliminary data.</text>
</comment>
<evidence type="ECO:0000256" key="1">
    <source>
        <dbReference type="SAM" id="SignalP"/>
    </source>
</evidence>
<organism evidence="2 3">
    <name type="scientific">Roridomyces roridus</name>
    <dbReference type="NCBI Taxonomy" id="1738132"/>
    <lineage>
        <taxon>Eukaryota</taxon>
        <taxon>Fungi</taxon>
        <taxon>Dikarya</taxon>
        <taxon>Basidiomycota</taxon>
        <taxon>Agaricomycotina</taxon>
        <taxon>Agaricomycetes</taxon>
        <taxon>Agaricomycetidae</taxon>
        <taxon>Agaricales</taxon>
        <taxon>Marasmiineae</taxon>
        <taxon>Mycenaceae</taxon>
        <taxon>Roridomyces</taxon>
    </lineage>
</organism>
<name>A0AAD7BWR1_9AGAR</name>
<evidence type="ECO:0000313" key="2">
    <source>
        <dbReference type="EMBL" id="KAJ7632771.1"/>
    </source>
</evidence>
<evidence type="ECO:0008006" key="4">
    <source>
        <dbReference type="Google" id="ProtNLM"/>
    </source>
</evidence>
<gene>
    <name evidence="2" type="ORF">FB45DRAFT_514704</name>
</gene>
<feature type="chain" id="PRO_5042293655" description="Secreted protein" evidence="1">
    <location>
        <begin position="25"/>
        <end position="86"/>
    </location>
</feature>
<keyword evidence="3" id="KW-1185">Reference proteome</keyword>
<evidence type="ECO:0000313" key="3">
    <source>
        <dbReference type="Proteomes" id="UP001221142"/>
    </source>
</evidence>
<dbReference type="AlphaFoldDB" id="A0AAD7BWR1"/>